<organism evidence="3 4">
    <name type="scientific">Protea cynaroides</name>
    <dbReference type="NCBI Taxonomy" id="273540"/>
    <lineage>
        <taxon>Eukaryota</taxon>
        <taxon>Viridiplantae</taxon>
        <taxon>Streptophyta</taxon>
        <taxon>Embryophyta</taxon>
        <taxon>Tracheophyta</taxon>
        <taxon>Spermatophyta</taxon>
        <taxon>Magnoliopsida</taxon>
        <taxon>Proteales</taxon>
        <taxon>Proteaceae</taxon>
        <taxon>Protea</taxon>
    </lineage>
</organism>
<keyword evidence="1" id="KW-0812">Transmembrane</keyword>
<name>A0A9Q0K7L3_9MAGN</name>
<sequence length="168" mass="19197">MKMGRTSKLFASCSVLMAFLFAYSASVQFNDQDWYFWIPLYGCAFVVNLINYDSTSKKIRKIAKITFWLGVFLFCKVVTEDYYLRGLAGFWSFDLGERVLREKIGSGLVVTSMLLQLEASSASDENDDVDLKELDVPIYVEYGMAALVGVSYGFCVVFFVFVKERYEL</sequence>
<dbReference type="OrthoDB" id="9924288at2759"/>
<evidence type="ECO:0000256" key="2">
    <source>
        <dbReference type="SAM" id="SignalP"/>
    </source>
</evidence>
<evidence type="ECO:0000313" key="3">
    <source>
        <dbReference type="EMBL" id="KAJ4965345.1"/>
    </source>
</evidence>
<comment type="caution">
    <text evidence="3">The sequence shown here is derived from an EMBL/GenBank/DDBJ whole genome shotgun (WGS) entry which is preliminary data.</text>
</comment>
<feature type="transmembrane region" description="Helical" evidence="1">
    <location>
        <begin position="142"/>
        <end position="162"/>
    </location>
</feature>
<proteinExistence type="predicted"/>
<feature type="transmembrane region" description="Helical" evidence="1">
    <location>
        <begin position="34"/>
        <end position="50"/>
    </location>
</feature>
<accession>A0A9Q0K7L3</accession>
<dbReference type="PANTHER" id="PTHR34262">
    <property type="entry name" value="TRANSMEMBRANE PROTEIN 220"/>
    <property type="match status" value="1"/>
</dbReference>
<feature type="chain" id="PRO_5040437487" description="Transmembrane protein" evidence="2">
    <location>
        <begin position="27"/>
        <end position="168"/>
    </location>
</feature>
<dbReference type="InterPro" id="IPR029377">
    <property type="entry name" value="TMEM220"/>
</dbReference>
<evidence type="ECO:0000313" key="4">
    <source>
        <dbReference type="Proteomes" id="UP001141806"/>
    </source>
</evidence>
<reference evidence="3" key="1">
    <citation type="journal article" date="2023" name="Plant J.">
        <title>The genome of the king protea, Protea cynaroides.</title>
        <authorList>
            <person name="Chang J."/>
            <person name="Duong T.A."/>
            <person name="Schoeman C."/>
            <person name="Ma X."/>
            <person name="Roodt D."/>
            <person name="Barker N."/>
            <person name="Li Z."/>
            <person name="Van de Peer Y."/>
            <person name="Mizrachi E."/>
        </authorList>
    </citation>
    <scope>NUCLEOTIDE SEQUENCE</scope>
    <source>
        <tissue evidence="3">Young leaves</tissue>
    </source>
</reference>
<feature type="transmembrane region" description="Helical" evidence="1">
    <location>
        <begin position="62"/>
        <end position="79"/>
    </location>
</feature>
<keyword evidence="1" id="KW-1133">Transmembrane helix</keyword>
<keyword evidence="1" id="KW-0472">Membrane</keyword>
<evidence type="ECO:0008006" key="5">
    <source>
        <dbReference type="Google" id="ProtNLM"/>
    </source>
</evidence>
<dbReference type="AlphaFoldDB" id="A0A9Q0K7L3"/>
<dbReference type="Proteomes" id="UP001141806">
    <property type="component" value="Unassembled WGS sequence"/>
</dbReference>
<keyword evidence="4" id="KW-1185">Reference proteome</keyword>
<feature type="signal peptide" evidence="2">
    <location>
        <begin position="1"/>
        <end position="26"/>
    </location>
</feature>
<dbReference type="Pfam" id="PF15071">
    <property type="entry name" value="TMEM220"/>
    <property type="match status" value="1"/>
</dbReference>
<protein>
    <recommendedName>
        <fullName evidence="5">Transmembrane protein</fullName>
    </recommendedName>
</protein>
<evidence type="ECO:0000256" key="1">
    <source>
        <dbReference type="SAM" id="Phobius"/>
    </source>
</evidence>
<dbReference type="PANTHER" id="PTHR34262:SF1">
    <property type="entry name" value="TRANSMEMBRANE PROTEIN 220"/>
    <property type="match status" value="1"/>
</dbReference>
<keyword evidence="2" id="KW-0732">Signal</keyword>
<gene>
    <name evidence="3" type="ORF">NE237_017194</name>
</gene>
<dbReference type="EMBL" id="JAMYWD010000007">
    <property type="protein sequence ID" value="KAJ4965345.1"/>
    <property type="molecule type" value="Genomic_DNA"/>
</dbReference>